<dbReference type="Proteomes" id="UP000683557">
    <property type="component" value="Chromosome"/>
</dbReference>
<evidence type="ECO:0000313" key="3">
    <source>
        <dbReference type="Proteomes" id="UP000683557"/>
    </source>
</evidence>
<reference evidence="2 3" key="1">
    <citation type="submission" date="2021-06" db="EMBL/GenBank/DDBJ databases">
        <title>Gemonas diversity in paddy soil.</title>
        <authorList>
            <person name="Liu G."/>
        </authorList>
    </citation>
    <scope>NUCLEOTIDE SEQUENCE [LARGE SCALE GENOMIC DNA]</scope>
    <source>
        <strain evidence="2 3">RG10</strain>
    </source>
</reference>
<gene>
    <name evidence="2" type="ORF">KP004_03230</name>
</gene>
<feature type="transmembrane region" description="Helical" evidence="1">
    <location>
        <begin position="12"/>
        <end position="30"/>
    </location>
</feature>
<evidence type="ECO:0000313" key="2">
    <source>
        <dbReference type="EMBL" id="QWV94219.1"/>
    </source>
</evidence>
<sequence>MAVRHESKMSGALGNVLGIVIFVVVAGSALPNVNLTSLIFGVGNPAPPLAPIVVNPIQPAKVKVEQPVPQATSDGYERYTDKNGNEVVIVPARYQAKNESAPVQTAPVPDHSAVSPAASPPVTQKVNVPVQASPPPNLAVIAMNAAAKAHTGMNVFESCRCNNGLATKGDSRQEVLEKCAQPAGRFGGDRDCPEIWVYNFGPNEFMQGVCFDRSNRVTKVLSLDHGY</sequence>
<dbReference type="EMBL" id="CP076723">
    <property type="protein sequence ID" value="QWV94219.1"/>
    <property type="molecule type" value="Genomic_DNA"/>
</dbReference>
<dbReference type="Pfam" id="PF11006">
    <property type="entry name" value="DUF2845"/>
    <property type="match status" value="1"/>
</dbReference>
<keyword evidence="1" id="KW-0472">Membrane</keyword>
<evidence type="ECO:0000256" key="1">
    <source>
        <dbReference type="SAM" id="Phobius"/>
    </source>
</evidence>
<protein>
    <submittedName>
        <fullName evidence="2">DUF2845 domain-containing protein</fullName>
    </submittedName>
</protein>
<dbReference type="InterPro" id="IPR021268">
    <property type="entry name" value="DUF2845"/>
</dbReference>
<keyword evidence="1" id="KW-1133">Transmembrane helix</keyword>
<keyword evidence="3" id="KW-1185">Reference proteome</keyword>
<keyword evidence="1" id="KW-0812">Transmembrane</keyword>
<proteinExistence type="predicted"/>
<dbReference type="RefSeq" id="WP_216800943.1">
    <property type="nucleotide sequence ID" value="NZ_CP076723.1"/>
</dbReference>
<name>A0ABX8J6Z7_9BACT</name>
<accession>A0ABX8J6Z7</accession>
<organism evidence="2 3">
    <name type="scientific">Geomonas oryzisoli</name>
    <dbReference type="NCBI Taxonomy" id="2847992"/>
    <lineage>
        <taxon>Bacteria</taxon>
        <taxon>Pseudomonadati</taxon>
        <taxon>Thermodesulfobacteriota</taxon>
        <taxon>Desulfuromonadia</taxon>
        <taxon>Geobacterales</taxon>
        <taxon>Geobacteraceae</taxon>
        <taxon>Geomonas</taxon>
    </lineage>
</organism>